<comment type="similarity">
    <text evidence="2">Belongs to the DoxX family.</text>
</comment>
<proteinExistence type="inferred from homology"/>
<feature type="transmembrane region" description="Helical" evidence="7">
    <location>
        <begin position="62"/>
        <end position="86"/>
    </location>
</feature>
<dbReference type="RefSeq" id="WP_057788863.1">
    <property type="nucleotide sequence ID" value="NZ_JQCD01000031.1"/>
</dbReference>
<evidence type="ECO:0000256" key="4">
    <source>
        <dbReference type="ARBA" id="ARBA00022692"/>
    </source>
</evidence>
<comment type="caution">
    <text evidence="8">The sequence shown here is derived from an EMBL/GenBank/DDBJ whole genome shotgun (WGS) entry which is preliminary data.</text>
</comment>
<accession>A0A0R2JF98</accession>
<dbReference type="STRING" id="1620.IV67_GL001065"/>
<dbReference type="Pfam" id="PF07681">
    <property type="entry name" value="DoxX"/>
    <property type="match status" value="1"/>
</dbReference>
<dbReference type="InterPro" id="IPR051907">
    <property type="entry name" value="DoxX-like_oxidoreductase"/>
</dbReference>
<gene>
    <name evidence="8" type="ORF">IV67_GL001065</name>
</gene>
<evidence type="ECO:0000256" key="6">
    <source>
        <dbReference type="ARBA" id="ARBA00023136"/>
    </source>
</evidence>
<dbReference type="PANTHER" id="PTHR33452:SF1">
    <property type="entry name" value="INNER MEMBRANE PROTEIN YPHA-RELATED"/>
    <property type="match status" value="1"/>
</dbReference>
<evidence type="ECO:0000256" key="2">
    <source>
        <dbReference type="ARBA" id="ARBA00006679"/>
    </source>
</evidence>
<dbReference type="PANTHER" id="PTHR33452">
    <property type="entry name" value="OXIDOREDUCTASE CATD-RELATED"/>
    <property type="match status" value="1"/>
</dbReference>
<evidence type="ECO:0000313" key="8">
    <source>
        <dbReference type="EMBL" id="KRN76015.1"/>
    </source>
</evidence>
<dbReference type="EMBL" id="JQCD01000031">
    <property type="protein sequence ID" value="KRN76015.1"/>
    <property type="molecule type" value="Genomic_DNA"/>
</dbReference>
<evidence type="ECO:0000256" key="5">
    <source>
        <dbReference type="ARBA" id="ARBA00022989"/>
    </source>
</evidence>
<feature type="transmembrane region" description="Helical" evidence="7">
    <location>
        <begin position="39"/>
        <end position="56"/>
    </location>
</feature>
<evidence type="ECO:0000313" key="9">
    <source>
        <dbReference type="Proteomes" id="UP000051673"/>
    </source>
</evidence>
<dbReference type="InterPro" id="IPR032808">
    <property type="entry name" value="DoxX"/>
</dbReference>
<evidence type="ECO:0000256" key="1">
    <source>
        <dbReference type="ARBA" id="ARBA00004651"/>
    </source>
</evidence>
<dbReference type="GO" id="GO:0005886">
    <property type="term" value="C:plasma membrane"/>
    <property type="evidence" value="ECO:0007669"/>
    <property type="project" value="UniProtKB-SubCell"/>
</dbReference>
<protein>
    <recommendedName>
        <fullName evidence="10">DoxX family protein</fullName>
    </recommendedName>
</protein>
<evidence type="ECO:0000256" key="3">
    <source>
        <dbReference type="ARBA" id="ARBA00022475"/>
    </source>
</evidence>
<sequence length="130" mass="14078">MNADKLKYIGISMIKIMLGITMAWHGFAKVTDLQGTGQFFASLGLPTQMALMIGLIELIGGIMMIAGVLVPIVALLFVGVLAGAIVTVKLQSGFLNGYEYELFLLVVSAGMGLFYADDKYLQRMLAIIRK</sequence>
<keyword evidence="9" id="KW-1185">Reference proteome</keyword>
<keyword evidence="6 7" id="KW-0472">Membrane</keyword>
<dbReference type="AlphaFoldDB" id="A0A0R2JF98"/>
<organism evidence="8 9">
    <name type="scientific">Weissella minor</name>
    <dbReference type="NCBI Taxonomy" id="1620"/>
    <lineage>
        <taxon>Bacteria</taxon>
        <taxon>Bacillati</taxon>
        <taxon>Bacillota</taxon>
        <taxon>Bacilli</taxon>
        <taxon>Lactobacillales</taxon>
        <taxon>Lactobacillaceae</taxon>
        <taxon>Weissella</taxon>
    </lineage>
</organism>
<reference evidence="8 9" key="1">
    <citation type="journal article" date="2015" name="Genome Announc.">
        <title>Expanding the biotechnology potential of lactobacilli through comparative genomics of 213 strains and associated genera.</title>
        <authorList>
            <person name="Sun Z."/>
            <person name="Harris H.M."/>
            <person name="McCann A."/>
            <person name="Guo C."/>
            <person name="Argimon S."/>
            <person name="Zhang W."/>
            <person name="Yang X."/>
            <person name="Jeffery I.B."/>
            <person name="Cooney J.C."/>
            <person name="Kagawa T.F."/>
            <person name="Liu W."/>
            <person name="Song Y."/>
            <person name="Salvetti E."/>
            <person name="Wrobel A."/>
            <person name="Rasinkangas P."/>
            <person name="Parkhill J."/>
            <person name="Rea M.C."/>
            <person name="O'Sullivan O."/>
            <person name="Ritari J."/>
            <person name="Douillard F.P."/>
            <person name="Paul Ross R."/>
            <person name="Yang R."/>
            <person name="Briner A.E."/>
            <person name="Felis G.E."/>
            <person name="de Vos W.M."/>
            <person name="Barrangou R."/>
            <person name="Klaenhammer T.R."/>
            <person name="Caufield P.W."/>
            <person name="Cui Y."/>
            <person name="Zhang H."/>
            <person name="O'Toole P.W."/>
        </authorList>
    </citation>
    <scope>NUCLEOTIDE SEQUENCE [LARGE SCALE GENOMIC DNA]</scope>
    <source>
        <strain evidence="8 9">DSM 20014</strain>
    </source>
</reference>
<comment type="subcellular location">
    <subcellularLocation>
        <location evidence="1">Cell membrane</location>
        <topology evidence="1">Multi-pass membrane protein</topology>
    </subcellularLocation>
</comment>
<name>A0A0R2JF98_9LACO</name>
<dbReference type="Proteomes" id="UP000051673">
    <property type="component" value="Unassembled WGS sequence"/>
</dbReference>
<keyword evidence="4 7" id="KW-0812">Transmembrane</keyword>
<evidence type="ECO:0008006" key="10">
    <source>
        <dbReference type="Google" id="ProtNLM"/>
    </source>
</evidence>
<keyword evidence="5 7" id="KW-1133">Transmembrane helix</keyword>
<feature type="transmembrane region" description="Helical" evidence="7">
    <location>
        <begin position="98"/>
        <end position="116"/>
    </location>
</feature>
<dbReference type="OrthoDB" id="886570at2"/>
<keyword evidence="3" id="KW-1003">Cell membrane</keyword>
<dbReference type="PATRIC" id="fig|1620.3.peg.1080"/>
<feature type="transmembrane region" description="Helical" evidence="7">
    <location>
        <begin position="6"/>
        <end position="27"/>
    </location>
</feature>
<evidence type="ECO:0000256" key="7">
    <source>
        <dbReference type="SAM" id="Phobius"/>
    </source>
</evidence>